<evidence type="ECO:0000313" key="2">
    <source>
        <dbReference type="EMBL" id="GEO84454.1"/>
    </source>
</evidence>
<dbReference type="Proteomes" id="UP000321717">
    <property type="component" value="Unassembled WGS sequence"/>
</dbReference>
<dbReference type="EMBL" id="BJZP01000005">
    <property type="protein sequence ID" value="GEO84454.1"/>
    <property type="molecule type" value="Genomic_DNA"/>
</dbReference>
<proteinExistence type="predicted"/>
<sequence length="59" mass="6407">MHAAAFIPLAAICLRYTLLFSLFISPLVAVGIARSEEIKLTRNGAGLVLFVSLQRQSMS</sequence>
<protein>
    <submittedName>
        <fullName evidence="2">Uncharacterized protein</fullName>
    </submittedName>
</protein>
<keyword evidence="1" id="KW-0812">Transmembrane</keyword>
<gene>
    <name evidence="2" type="ORF">RNA01_13860</name>
</gene>
<keyword evidence="1" id="KW-1133">Transmembrane helix</keyword>
<keyword evidence="3" id="KW-1185">Reference proteome</keyword>
<dbReference type="OrthoDB" id="8283556at2"/>
<dbReference type="AlphaFoldDB" id="A0A512HG74"/>
<comment type="caution">
    <text evidence="2">The sequence shown here is derived from an EMBL/GenBank/DDBJ whole genome shotgun (WGS) entry which is preliminary data.</text>
</comment>
<evidence type="ECO:0000256" key="1">
    <source>
        <dbReference type="SAM" id="Phobius"/>
    </source>
</evidence>
<dbReference type="RefSeq" id="WP_147179236.1">
    <property type="nucleotide sequence ID" value="NZ_BJZP01000005.1"/>
</dbReference>
<evidence type="ECO:0000313" key="3">
    <source>
        <dbReference type="Proteomes" id="UP000321717"/>
    </source>
</evidence>
<accession>A0A512HG74</accession>
<name>A0A512HG74_9HYPH</name>
<reference evidence="2 3" key="1">
    <citation type="submission" date="2019-07" db="EMBL/GenBank/DDBJ databases">
        <title>Whole genome shotgun sequence of Rhizobium naphthalenivorans NBRC 107585.</title>
        <authorList>
            <person name="Hosoyama A."/>
            <person name="Uohara A."/>
            <person name="Ohji S."/>
            <person name="Ichikawa N."/>
        </authorList>
    </citation>
    <scope>NUCLEOTIDE SEQUENCE [LARGE SCALE GENOMIC DNA]</scope>
    <source>
        <strain evidence="2 3">NBRC 107585</strain>
    </source>
</reference>
<feature type="transmembrane region" description="Helical" evidence="1">
    <location>
        <begin position="6"/>
        <end position="33"/>
    </location>
</feature>
<keyword evidence="1" id="KW-0472">Membrane</keyword>
<organism evidence="2 3">
    <name type="scientific">Ciceribacter naphthalenivorans</name>
    <dbReference type="NCBI Taxonomy" id="1118451"/>
    <lineage>
        <taxon>Bacteria</taxon>
        <taxon>Pseudomonadati</taxon>
        <taxon>Pseudomonadota</taxon>
        <taxon>Alphaproteobacteria</taxon>
        <taxon>Hyphomicrobiales</taxon>
        <taxon>Rhizobiaceae</taxon>
        <taxon>Ciceribacter</taxon>
    </lineage>
</organism>